<dbReference type="InterPro" id="IPR009057">
    <property type="entry name" value="Homeodomain-like_sf"/>
</dbReference>
<keyword evidence="2 5" id="KW-0238">DNA-binding</keyword>
<dbReference type="PROSITE" id="PS50071">
    <property type="entry name" value="HOMEOBOX_2"/>
    <property type="match status" value="1"/>
</dbReference>
<reference evidence="9" key="1">
    <citation type="submission" date="2021-01" db="UniProtKB">
        <authorList>
            <consortium name="EnsemblMetazoa"/>
        </authorList>
    </citation>
    <scope>IDENTIFICATION</scope>
</reference>
<dbReference type="InterPro" id="IPR001356">
    <property type="entry name" value="HD"/>
</dbReference>
<feature type="compositionally biased region" description="Polar residues" evidence="7">
    <location>
        <begin position="40"/>
        <end position="64"/>
    </location>
</feature>
<dbReference type="CDD" id="cd00086">
    <property type="entry name" value="homeodomain"/>
    <property type="match status" value="1"/>
</dbReference>
<sequence length="198" mass="22890">MTKMTDFSISSILNLSSSFSKKTETYFQDGYNVTHLKRQTSSTSSVDDFKNISSTDESGSNTSPPRKKKSRTVFTRQQIQHLENAFDRKKYFTNSERQKLATDLMLSETQVKIWLQNRRNKWKKQLQTDLNYNHGKSNSTNPLQSSMSPYNFTPKILYSPPTQARIGLKHDTSERCLQPLLTDLNSTSLRASEQRLFD</sequence>
<dbReference type="OrthoDB" id="6022677at2759"/>
<dbReference type="Proteomes" id="UP000594262">
    <property type="component" value="Unplaced"/>
</dbReference>
<evidence type="ECO:0000313" key="10">
    <source>
        <dbReference type="Proteomes" id="UP000594262"/>
    </source>
</evidence>
<evidence type="ECO:0000256" key="3">
    <source>
        <dbReference type="ARBA" id="ARBA00023155"/>
    </source>
</evidence>
<dbReference type="GO" id="GO:0005634">
    <property type="term" value="C:nucleus"/>
    <property type="evidence" value="ECO:0007669"/>
    <property type="project" value="UniProtKB-SubCell"/>
</dbReference>
<dbReference type="Gene3D" id="1.10.10.60">
    <property type="entry name" value="Homeodomain-like"/>
    <property type="match status" value="1"/>
</dbReference>
<protein>
    <recommendedName>
        <fullName evidence="8">Homeobox domain-containing protein</fullName>
    </recommendedName>
</protein>
<dbReference type="InterPro" id="IPR020479">
    <property type="entry name" value="HD_metazoa"/>
</dbReference>
<proteinExistence type="predicted"/>
<evidence type="ECO:0000256" key="4">
    <source>
        <dbReference type="ARBA" id="ARBA00023242"/>
    </source>
</evidence>
<evidence type="ECO:0000256" key="7">
    <source>
        <dbReference type="SAM" id="MobiDB-lite"/>
    </source>
</evidence>
<dbReference type="RefSeq" id="XP_066932324.1">
    <property type="nucleotide sequence ID" value="XM_067076223.1"/>
</dbReference>
<evidence type="ECO:0000256" key="6">
    <source>
        <dbReference type="RuleBase" id="RU000682"/>
    </source>
</evidence>
<dbReference type="PRINTS" id="PR00024">
    <property type="entry name" value="HOMEOBOX"/>
</dbReference>
<feature type="domain" description="Homeobox" evidence="8">
    <location>
        <begin position="65"/>
        <end position="125"/>
    </location>
</feature>
<dbReference type="InterPro" id="IPR050848">
    <property type="entry name" value="Homeobox_TF"/>
</dbReference>
<name>A0A7M5XBE3_9CNID</name>
<keyword evidence="4 5" id="KW-0539">Nucleus</keyword>
<feature type="DNA-binding region" description="Homeobox" evidence="5">
    <location>
        <begin position="67"/>
        <end position="126"/>
    </location>
</feature>
<dbReference type="SUPFAM" id="SSF46689">
    <property type="entry name" value="Homeodomain-like"/>
    <property type="match status" value="1"/>
</dbReference>
<dbReference type="PANTHER" id="PTHR24333">
    <property type="entry name" value="HOMEO BOX HB9 LIKE A-RELATED"/>
    <property type="match status" value="1"/>
</dbReference>
<dbReference type="GeneID" id="136819989"/>
<accession>A0A7M5XBE3</accession>
<dbReference type="Pfam" id="PF00046">
    <property type="entry name" value="Homeodomain"/>
    <property type="match status" value="1"/>
</dbReference>
<dbReference type="AlphaFoldDB" id="A0A7M5XBE3"/>
<evidence type="ECO:0000259" key="8">
    <source>
        <dbReference type="PROSITE" id="PS50071"/>
    </source>
</evidence>
<dbReference type="EnsemblMetazoa" id="CLYHEMT020843.1">
    <property type="protein sequence ID" value="CLYHEMP020843.1"/>
    <property type="gene ID" value="CLYHEMG020843"/>
</dbReference>
<organism evidence="9 10">
    <name type="scientific">Clytia hemisphaerica</name>
    <dbReference type="NCBI Taxonomy" id="252671"/>
    <lineage>
        <taxon>Eukaryota</taxon>
        <taxon>Metazoa</taxon>
        <taxon>Cnidaria</taxon>
        <taxon>Hydrozoa</taxon>
        <taxon>Hydroidolina</taxon>
        <taxon>Leptothecata</taxon>
        <taxon>Obeliida</taxon>
        <taxon>Clytiidae</taxon>
        <taxon>Clytia</taxon>
    </lineage>
</organism>
<evidence type="ECO:0000256" key="1">
    <source>
        <dbReference type="ARBA" id="ARBA00004123"/>
    </source>
</evidence>
<evidence type="ECO:0000313" key="9">
    <source>
        <dbReference type="EnsemblMetazoa" id="CLYHEMP020843.1"/>
    </source>
</evidence>
<comment type="subcellular location">
    <subcellularLocation>
        <location evidence="1 5 6">Nucleus</location>
    </subcellularLocation>
</comment>
<feature type="region of interest" description="Disordered" evidence="7">
    <location>
        <begin position="40"/>
        <end position="74"/>
    </location>
</feature>
<evidence type="ECO:0000256" key="2">
    <source>
        <dbReference type="ARBA" id="ARBA00023125"/>
    </source>
</evidence>
<keyword evidence="3 5" id="KW-0371">Homeobox</keyword>
<dbReference type="PANTHER" id="PTHR24333:SF5">
    <property type="entry name" value="VENT HOMEOBOX"/>
    <property type="match status" value="1"/>
</dbReference>
<keyword evidence="10" id="KW-1185">Reference proteome</keyword>
<evidence type="ECO:0000256" key="5">
    <source>
        <dbReference type="PROSITE-ProRule" id="PRU00108"/>
    </source>
</evidence>
<dbReference type="SMART" id="SM00389">
    <property type="entry name" value="HOX"/>
    <property type="match status" value="1"/>
</dbReference>
<dbReference type="GO" id="GO:0003677">
    <property type="term" value="F:DNA binding"/>
    <property type="evidence" value="ECO:0007669"/>
    <property type="project" value="UniProtKB-UniRule"/>
</dbReference>